<dbReference type="EMBL" id="VDMD01000132">
    <property type="protein sequence ID" value="TRM55472.1"/>
    <property type="molecule type" value="Genomic_DNA"/>
</dbReference>
<accession>A0A550BSF0</accession>
<proteinExistence type="predicted"/>
<reference evidence="1 2" key="1">
    <citation type="journal article" date="2019" name="New Phytol.">
        <title>Comparative genomics reveals unique wood-decay strategies and fruiting body development in the Schizophyllaceae.</title>
        <authorList>
            <person name="Almasi E."/>
            <person name="Sahu N."/>
            <person name="Krizsan K."/>
            <person name="Balint B."/>
            <person name="Kovacs G.M."/>
            <person name="Kiss B."/>
            <person name="Cseklye J."/>
            <person name="Drula E."/>
            <person name="Henrissat B."/>
            <person name="Nagy I."/>
            <person name="Chovatia M."/>
            <person name="Adam C."/>
            <person name="LaButti K."/>
            <person name="Lipzen A."/>
            <person name="Riley R."/>
            <person name="Grigoriev I.V."/>
            <person name="Nagy L.G."/>
        </authorList>
    </citation>
    <scope>NUCLEOTIDE SEQUENCE [LARGE SCALE GENOMIC DNA]</scope>
    <source>
        <strain evidence="1 2">NL-1724</strain>
    </source>
</reference>
<evidence type="ECO:0000313" key="1">
    <source>
        <dbReference type="EMBL" id="TRM55472.1"/>
    </source>
</evidence>
<dbReference type="Proteomes" id="UP000320762">
    <property type="component" value="Unassembled WGS sequence"/>
</dbReference>
<protein>
    <submittedName>
        <fullName evidence="1">Uncharacterized protein</fullName>
    </submittedName>
</protein>
<organism evidence="1 2">
    <name type="scientific">Schizophyllum amplum</name>
    <dbReference type="NCBI Taxonomy" id="97359"/>
    <lineage>
        <taxon>Eukaryota</taxon>
        <taxon>Fungi</taxon>
        <taxon>Dikarya</taxon>
        <taxon>Basidiomycota</taxon>
        <taxon>Agaricomycotina</taxon>
        <taxon>Agaricomycetes</taxon>
        <taxon>Agaricomycetidae</taxon>
        <taxon>Agaricales</taxon>
        <taxon>Schizophyllaceae</taxon>
        <taxon>Schizophyllum</taxon>
    </lineage>
</organism>
<keyword evidence="2" id="KW-1185">Reference proteome</keyword>
<comment type="caution">
    <text evidence="1">The sequence shown here is derived from an EMBL/GenBank/DDBJ whole genome shotgun (WGS) entry which is preliminary data.</text>
</comment>
<evidence type="ECO:0000313" key="2">
    <source>
        <dbReference type="Proteomes" id="UP000320762"/>
    </source>
</evidence>
<dbReference type="STRING" id="97359.A0A550BSF0"/>
<dbReference type="AlphaFoldDB" id="A0A550BSF0"/>
<sequence length="225" mass="24840">MLALTTDSVRRLMLGLCKLFDCLTSLASIRPVKHGQTSSSPRYRAQRDSTSTKRLVHEFLTIAAEEIPTADVVDPSRKAQLMQTLIGDSSSIVNGMIRTELQGDWISFISLLLARLGDGQDVDTFTFIASCLAEILSRAPAYQNGAGSRTLTEPLLIWLDGSGRRLVDRIVRVSNSPAGGHDEDMDDEILRHTRNLTAEFEDILEVMDPDDAGDIQLRMSEGHLI</sequence>
<name>A0A550BSF0_9AGAR</name>
<dbReference type="OrthoDB" id="2016913at2759"/>
<gene>
    <name evidence="1" type="ORF">BD626DRAFT_577562</name>
</gene>